<evidence type="ECO:0000313" key="3">
    <source>
        <dbReference type="Proteomes" id="UP001500418"/>
    </source>
</evidence>
<name>A0ABN1R1P1_9ACTN</name>
<keyword evidence="3" id="KW-1185">Reference proteome</keyword>
<dbReference type="InterPro" id="IPR053146">
    <property type="entry name" value="QDO-like"/>
</dbReference>
<dbReference type="Proteomes" id="UP001500418">
    <property type="component" value="Unassembled WGS sequence"/>
</dbReference>
<accession>A0ABN1R1P1</accession>
<protein>
    <submittedName>
        <fullName evidence="2">Cupin domain-containing protein</fullName>
    </submittedName>
</protein>
<dbReference type="EMBL" id="BAAAID010000065">
    <property type="protein sequence ID" value="GAA0950257.1"/>
    <property type="molecule type" value="Genomic_DNA"/>
</dbReference>
<evidence type="ECO:0000259" key="1">
    <source>
        <dbReference type="Pfam" id="PF07883"/>
    </source>
</evidence>
<dbReference type="PANTHER" id="PTHR36440:SF1">
    <property type="entry name" value="PUTATIVE (AFU_ORTHOLOGUE AFUA_8G07350)-RELATED"/>
    <property type="match status" value="1"/>
</dbReference>
<dbReference type="Gene3D" id="2.60.120.10">
    <property type="entry name" value="Jelly Rolls"/>
    <property type="match status" value="1"/>
</dbReference>
<evidence type="ECO:0000313" key="2">
    <source>
        <dbReference type="EMBL" id="GAA0950257.1"/>
    </source>
</evidence>
<organism evidence="2 3">
    <name type="scientific">Streptomyces rhizosphaericus</name>
    <dbReference type="NCBI Taxonomy" id="114699"/>
    <lineage>
        <taxon>Bacteria</taxon>
        <taxon>Bacillati</taxon>
        <taxon>Actinomycetota</taxon>
        <taxon>Actinomycetes</taxon>
        <taxon>Kitasatosporales</taxon>
        <taxon>Streptomycetaceae</taxon>
        <taxon>Streptomyces</taxon>
        <taxon>Streptomyces violaceusniger group</taxon>
    </lineage>
</organism>
<dbReference type="InterPro" id="IPR011051">
    <property type="entry name" value="RmlC_Cupin_sf"/>
</dbReference>
<dbReference type="Pfam" id="PF07883">
    <property type="entry name" value="Cupin_2"/>
    <property type="match status" value="1"/>
</dbReference>
<proteinExistence type="predicted"/>
<sequence length="179" mass="19147">MGLGHWQGVGGALVSMTEEAKTNEPQADPAVSVVGPGDGETIVLGTTHMRVLEDGSHTGHRLAIAESVLAPHTQGPPQHRHAQHDEGFYILSGTVRFTVGDDDYDATTGTLVMVPPGTPHTFANLSDQPAVMLSTFTPDLYVQYFRDLQEVLADGRPLTPQANLDAMSRYATEPATDLT</sequence>
<dbReference type="PANTHER" id="PTHR36440">
    <property type="entry name" value="PUTATIVE (AFU_ORTHOLOGUE AFUA_8G07350)-RELATED"/>
    <property type="match status" value="1"/>
</dbReference>
<dbReference type="SUPFAM" id="SSF51182">
    <property type="entry name" value="RmlC-like cupins"/>
    <property type="match status" value="1"/>
</dbReference>
<dbReference type="InterPro" id="IPR013096">
    <property type="entry name" value="Cupin_2"/>
</dbReference>
<feature type="domain" description="Cupin type-2" evidence="1">
    <location>
        <begin position="68"/>
        <end position="135"/>
    </location>
</feature>
<reference evidence="2 3" key="1">
    <citation type="journal article" date="2019" name="Int. J. Syst. Evol. Microbiol.">
        <title>The Global Catalogue of Microorganisms (GCM) 10K type strain sequencing project: providing services to taxonomists for standard genome sequencing and annotation.</title>
        <authorList>
            <consortium name="The Broad Institute Genomics Platform"/>
            <consortium name="The Broad Institute Genome Sequencing Center for Infectious Disease"/>
            <person name="Wu L."/>
            <person name="Ma J."/>
        </authorList>
    </citation>
    <scope>NUCLEOTIDE SEQUENCE [LARGE SCALE GENOMIC DNA]</scope>
    <source>
        <strain evidence="2 3">JCM 11444</strain>
    </source>
</reference>
<dbReference type="InterPro" id="IPR014710">
    <property type="entry name" value="RmlC-like_jellyroll"/>
</dbReference>
<gene>
    <name evidence="2" type="ORF">GCM10009575_073280</name>
</gene>
<comment type="caution">
    <text evidence="2">The sequence shown here is derived from an EMBL/GenBank/DDBJ whole genome shotgun (WGS) entry which is preliminary data.</text>
</comment>